<proteinExistence type="predicted"/>
<keyword evidence="3" id="KW-1185">Reference proteome</keyword>
<evidence type="ECO:0000313" key="2">
    <source>
        <dbReference type="EMBL" id="MFB5944850.1"/>
    </source>
</evidence>
<dbReference type="Pfam" id="PF10091">
    <property type="entry name" value="Glycoamylase"/>
    <property type="match status" value="1"/>
</dbReference>
<accession>A0ABV5CBS1</accession>
<gene>
    <name evidence="2" type="ORF">WKR92_03285</name>
</gene>
<dbReference type="Gene3D" id="1.50.10.140">
    <property type="match status" value="1"/>
</dbReference>
<name>A0ABV5CBS1_9SPHI</name>
<evidence type="ECO:0000259" key="1">
    <source>
        <dbReference type="Pfam" id="PF10091"/>
    </source>
</evidence>
<dbReference type="Gene3D" id="2.60.40.10">
    <property type="entry name" value="Immunoglobulins"/>
    <property type="match status" value="1"/>
</dbReference>
<dbReference type="InterPro" id="IPR013783">
    <property type="entry name" value="Ig-like_fold"/>
</dbReference>
<reference evidence="2 3" key="1">
    <citation type="submission" date="2024-04" db="EMBL/GenBank/DDBJ databases">
        <title>Albibacterium profundi sp. nov., isolated from sediment of the Challenger Deep of Mariana Trench.</title>
        <authorList>
            <person name="Wang Y."/>
        </authorList>
    </citation>
    <scope>NUCLEOTIDE SEQUENCE [LARGE SCALE GENOMIC DNA]</scope>
    <source>
        <strain evidence="2 3">RHL897</strain>
    </source>
</reference>
<dbReference type="Proteomes" id="UP001580928">
    <property type="component" value="Unassembled WGS sequence"/>
</dbReference>
<dbReference type="RefSeq" id="WP_375556410.1">
    <property type="nucleotide sequence ID" value="NZ_JBBVGT010000002.1"/>
</dbReference>
<feature type="domain" description="Glycoamylase-like" evidence="1">
    <location>
        <begin position="589"/>
        <end position="670"/>
    </location>
</feature>
<protein>
    <submittedName>
        <fullName evidence="2">Glucoamylase family protein</fullName>
    </submittedName>
</protein>
<organism evidence="2 3">
    <name type="scientific">Albibacterium profundi</name>
    <dbReference type="NCBI Taxonomy" id="3134906"/>
    <lineage>
        <taxon>Bacteria</taxon>
        <taxon>Pseudomonadati</taxon>
        <taxon>Bacteroidota</taxon>
        <taxon>Sphingobacteriia</taxon>
        <taxon>Sphingobacteriales</taxon>
        <taxon>Sphingobacteriaceae</taxon>
        <taxon>Albibacterium</taxon>
    </lineage>
</organism>
<comment type="caution">
    <text evidence="2">The sequence shown here is derived from an EMBL/GenBank/DDBJ whole genome shotgun (WGS) entry which is preliminary data.</text>
</comment>
<dbReference type="Gene3D" id="2.60.120.430">
    <property type="entry name" value="Galactose-binding lectin"/>
    <property type="match status" value="1"/>
</dbReference>
<dbReference type="InterPro" id="IPR019282">
    <property type="entry name" value="Glycoamylase-like_cons_dom"/>
</dbReference>
<evidence type="ECO:0000313" key="3">
    <source>
        <dbReference type="Proteomes" id="UP001580928"/>
    </source>
</evidence>
<dbReference type="EMBL" id="JBBVGT010000002">
    <property type="protein sequence ID" value="MFB5944850.1"/>
    <property type="molecule type" value="Genomic_DNA"/>
</dbReference>
<sequence>MPNSYSGSKVEYSGASWIMNIKGNLPVSDSVFFTPKNSLVLKYISASKGQWTADIFYPDSYLPERNSALIFKLYVQSSTSLAELPAVELIRADSSYTKRVQLANYIDSYQENMWVSVEIPLEQIGFADDGARIMGIRFSQIGTDGKNHQLYIDQIEVLPRKTPQNRLTGAAVIQDVKAYERHVDISWRLPLTPSLRYIKIYRSEDNKNFQPVAIRPIFSNRYSDVVPETGKEYYYKIAWVDYQYRESPFSNVEKAQTKVLTDAELLDMVHQANIQYFADGAEFNSGMQLLKPATKSAIVSPALTGVAIMASISGVEQKVFTREQFTARIQKIIRFLRGAEARYGAFPALMDGRSGEGVYSKESGFTVDLSGTSLLIQGLLTAKQYLSENNAVEIEVRKKIDEIWNAVQWNQFTRNGNSYLYTNWSEKYGFENALPLLGRDALTTYLLALASPSHNIELNFYNDALNRFYKVDSSLVDEIEELSLPQVDTNMTSQDLTATLKPAVQLVDTTESEIAKERIYYGLSLDVANVDESLSSLLSSFLVFDPRGKRDQFANYYHELQNHVLIQLRRSSEKGVLPISLSRGLIVNSKGLISPSSIVAAYPINPEFAIKNLASTYRQYPELFWNEYGFRTINLVENKENTQWQGVRYGISAVMIENGKSNLIWDLFSRDEDIKPVVDVLFTPDPE</sequence>